<dbReference type="SUPFAM" id="SSF51197">
    <property type="entry name" value="Clavaminate synthase-like"/>
    <property type="match status" value="1"/>
</dbReference>
<accession>A0A177C1D8</accession>
<protein>
    <recommendedName>
        <fullName evidence="4">Isopenicillin N synthase-like Fe(2+) 2OG dioxygenase domain-containing protein</fullName>
    </recommendedName>
</protein>
<keyword evidence="1" id="KW-0472">Membrane</keyword>
<keyword evidence="3" id="KW-1185">Reference proteome</keyword>
<evidence type="ECO:0000313" key="3">
    <source>
        <dbReference type="Proteomes" id="UP000077069"/>
    </source>
</evidence>
<reference evidence="2 3" key="1">
    <citation type="submission" date="2016-05" db="EMBL/GenBank/DDBJ databases">
        <title>Comparative analysis of secretome profiles of manganese(II)-oxidizing ascomycete fungi.</title>
        <authorList>
            <consortium name="DOE Joint Genome Institute"/>
            <person name="Zeiner C.A."/>
            <person name="Purvine S.O."/>
            <person name="Zink E.M."/>
            <person name="Wu S."/>
            <person name="Pasa-Tolic L."/>
            <person name="Chaput D.L."/>
            <person name="Haridas S."/>
            <person name="Grigoriev I.V."/>
            <person name="Santelli C.M."/>
            <person name="Hansel C.M."/>
        </authorList>
    </citation>
    <scope>NUCLEOTIDE SEQUENCE [LARGE SCALE GENOMIC DNA]</scope>
    <source>
        <strain evidence="2 3">AP3s5-JAC2a</strain>
    </source>
</reference>
<evidence type="ECO:0008006" key="4">
    <source>
        <dbReference type="Google" id="ProtNLM"/>
    </source>
</evidence>
<sequence>MITSLYANAPGLEIFPREEEQSTTLLMLPASNQIIWVSGSVLTALTAGAVSTIYHQGRNHRLNNRQSIIYFLNPELDEPLHSWVKPRGSDLEDIREHVRNAPLLTFSLLPVESL</sequence>
<evidence type="ECO:0000256" key="1">
    <source>
        <dbReference type="SAM" id="Phobius"/>
    </source>
</evidence>
<dbReference type="RefSeq" id="XP_018030902.1">
    <property type="nucleotide sequence ID" value="XM_018185817.1"/>
</dbReference>
<feature type="transmembrane region" description="Helical" evidence="1">
    <location>
        <begin position="34"/>
        <end position="55"/>
    </location>
</feature>
<dbReference type="GeneID" id="28769303"/>
<proteinExistence type="predicted"/>
<dbReference type="InterPro" id="IPR027443">
    <property type="entry name" value="IPNS-like_sf"/>
</dbReference>
<name>A0A177C1D8_9PLEO</name>
<evidence type="ECO:0000313" key="2">
    <source>
        <dbReference type="EMBL" id="OAG00537.1"/>
    </source>
</evidence>
<dbReference type="OrthoDB" id="627829at2759"/>
<dbReference type="InParanoid" id="A0A177C1D8"/>
<dbReference type="Gene3D" id="2.60.120.330">
    <property type="entry name" value="B-lactam Antibiotic, Isopenicillin N Synthase, Chain"/>
    <property type="match status" value="1"/>
</dbReference>
<dbReference type="EMBL" id="KV441559">
    <property type="protein sequence ID" value="OAG00537.1"/>
    <property type="molecule type" value="Genomic_DNA"/>
</dbReference>
<dbReference type="Proteomes" id="UP000077069">
    <property type="component" value="Unassembled WGS sequence"/>
</dbReference>
<dbReference type="AlphaFoldDB" id="A0A177C1D8"/>
<gene>
    <name evidence="2" type="ORF">CC84DRAFT_310955</name>
</gene>
<keyword evidence="1" id="KW-1133">Transmembrane helix</keyword>
<keyword evidence="1" id="KW-0812">Transmembrane</keyword>
<organism evidence="2 3">
    <name type="scientific">Paraphaeosphaeria sporulosa</name>
    <dbReference type="NCBI Taxonomy" id="1460663"/>
    <lineage>
        <taxon>Eukaryota</taxon>
        <taxon>Fungi</taxon>
        <taxon>Dikarya</taxon>
        <taxon>Ascomycota</taxon>
        <taxon>Pezizomycotina</taxon>
        <taxon>Dothideomycetes</taxon>
        <taxon>Pleosporomycetidae</taxon>
        <taxon>Pleosporales</taxon>
        <taxon>Massarineae</taxon>
        <taxon>Didymosphaeriaceae</taxon>
        <taxon>Paraphaeosphaeria</taxon>
    </lineage>
</organism>